<dbReference type="AlphaFoldDB" id="A0A5N1JHE0"/>
<dbReference type="GO" id="GO:0000166">
    <property type="term" value="F:nucleotide binding"/>
    <property type="evidence" value="ECO:0007669"/>
    <property type="project" value="UniProtKB-KW"/>
</dbReference>
<keyword evidence="8" id="KW-1185">Reference proteome</keyword>
<keyword evidence="1" id="KW-0597">Phosphoprotein</keyword>
<keyword evidence="2" id="KW-1277">Toxin-antitoxin system</keyword>
<evidence type="ECO:0000256" key="4">
    <source>
        <dbReference type="ARBA" id="ARBA00022741"/>
    </source>
</evidence>
<keyword evidence="3" id="KW-0540">Nuclease</keyword>
<dbReference type="PANTHER" id="PTHR34139">
    <property type="entry name" value="UPF0331 PROTEIN MJ0127"/>
    <property type="match status" value="1"/>
</dbReference>
<gene>
    <name evidence="7" type="ORF">F0P93_16305</name>
</gene>
<keyword evidence="5" id="KW-0378">Hydrolase</keyword>
<dbReference type="InterPro" id="IPR051813">
    <property type="entry name" value="HepT_RNase_toxin"/>
</dbReference>
<dbReference type="InterPro" id="IPR037038">
    <property type="entry name" value="HepT-like_sf"/>
</dbReference>
<dbReference type="Pfam" id="PF01934">
    <property type="entry name" value="HepT-like"/>
    <property type="match status" value="1"/>
</dbReference>
<dbReference type="RefSeq" id="WP_150877745.1">
    <property type="nucleotide sequence ID" value="NZ_VTWS01000004.1"/>
</dbReference>
<comment type="similarity">
    <text evidence="6">Belongs to the HepT RNase toxin family.</text>
</comment>
<evidence type="ECO:0000313" key="8">
    <source>
        <dbReference type="Proteomes" id="UP000326344"/>
    </source>
</evidence>
<proteinExistence type="inferred from homology"/>
<dbReference type="GO" id="GO:0016787">
    <property type="term" value="F:hydrolase activity"/>
    <property type="evidence" value="ECO:0007669"/>
    <property type="project" value="UniProtKB-KW"/>
</dbReference>
<evidence type="ECO:0000313" key="7">
    <source>
        <dbReference type="EMBL" id="KAA9352751.1"/>
    </source>
</evidence>
<dbReference type="GO" id="GO:0110001">
    <property type="term" value="C:toxin-antitoxin complex"/>
    <property type="evidence" value="ECO:0007669"/>
    <property type="project" value="InterPro"/>
</dbReference>
<sequence length="115" mass="13508">MPSTIEFIRHIQQELQYIIEETSGINFEDFVTDVRLNKAIVRSLEIIGEASKRVPDAIRYRYNELDWKGFAGLRDVLIHQYWGIDYQLVWDAATDDVPVAKVWIDLIIELEKDLL</sequence>
<reference evidence="7 8" key="1">
    <citation type="submission" date="2019-09" db="EMBL/GenBank/DDBJ databases">
        <title>Genome Sequence of Larkinella sp MA1.</title>
        <authorList>
            <person name="Srinivasan S."/>
        </authorList>
    </citation>
    <scope>NUCLEOTIDE SEQUENCE [LARGE SCALE GENOMIC DNA]</scope>
    <source>
        <strain evidence="7 8">MA1</strain>
    </source>
</reference>
<dbReference type="Proteomes" id="UP000326344">
    <property type="component" value="Unassembled WGS sequence"/>
</dbReference>
<evidence type="ECO:0000256" key="1">
    <source>
        <dbReference type="ARBA" id="ARBA00022553"/>
    </source>
</evidence>
<comment type="caution">
    <text evidence="7">The sequence shown here is derived from an EMBL/GenBank/DDBJ whole genome shotgun (WGS) entry which is preliminary data.</text>
</comment>
<dbReference type="InterPro" id="IPR008201">
    <property type="entry name" value="HepT-like"/>
</dbReference>
<organism evidence="7 8">
    <name type="scientific">Larkinella humicola</name>
    <dbReference type="NCBI Taxonomy" id="2607654"/>
    <lineage>
        <taxon>Bacteria</taxon>
        <taxon>Pseudomonadati</taxon>
        <taxon>Bacteroidota</taxon>
        <taxon>Cytophagia</taxon>
        <taxon>Cytophagales</taxon>
        <taxon>Spirosomataceae</taxon>
        <taxon>Larkinella</taxon>
    </lineage>
</organism>
<protein>
    <submittedName>
        <fullName evidence="7">DUF86 domain-containing protein</fullName>
    </submittedName>
</protein>
<keyword evidence="4" id="KW-0547">Nucleotide-binding</keyword>
<dbReference type="Gene3D" id="1.20.120.580">
    <property type="entry name" value="bsu32300-like"/>
    <property type="match status" value="1"/>
</dbReference>
<dbReference type="PANTHER" id="PTHR34139:SF1">
    <property type="entry name" value="RNASE MJ1380-RELATED"/>
    <property type="match status" value="1"/>
</dbReference>
<evidence type="ECO:0000256" key="3">
    <source>
        <dbReference type="ARBA" id="ARBA00022722"/>
    </source>
</evidence>
<accession>A0A5N1JHE0</accession>
<dbReference type="EMBL" id="VTWS01000004">
    <property type="protein sequence ID" value="KAA9352751.1"/>
    <property type="molecule type" value="Genomic_DNA"/>
</dbReference>
<dbReference type="GO" id="GO:0004540">
    <property type="term" value="F:RNA nuclease activity"/>
    <property type="evidence" value="ECO:0007669"/>
    <property type="project" value="InterPro"/>
</dbReference>
<evidence type="ECO:0000256" key="5">
    <source>
        <dbReference type="ARBA" id="ARBA00022801"/>
    </source>
</evidence>
<evidence type="ECO:0000256" key="6">
    <source>
        <dbReference type="ARBA" id="ARBA00024207"/>
    </source>
</evidence>
<name>A0A5N1JHE0_9BACT</name>
<evidence type="ECO:0000256" key="2">
    <source>
        <dbReference type="ARBA" id="ARBA00022649"/>
    </source>
</evidence>